<keyword evidence="4" id="KW-1185">Reference proteome</keyword>
<evidence type="ECO:0000256" key="2">
    <source>
        <dbReference type="SAM" id="MobiDB-lite"/>
    </source>
</evidence>
<dbReference type="Proteomes" id="UP000018050">
    <property type="component" value="Unassembled WGS sequence"/>
</dbReference>
<proteinExistence type="predicted"/>
<feature type="compositionally biased region" description="Basic and acidic residues" evidence="2">
    <location>
        <begin position="950"/>
        <end position="964"/>
    </location>
</feature>
<feature type="compositionally biased region" description="Polar residues" evidence="2">
    <location>
        <begin position="993"/>
        <end position="1006"/>
    </location>
</feature>
<dbReference type="VEuPathDB" id="ToxoDB:EAH_00059700"/>
<name>U6GM10_EIMAC</name>
<feature type="region of interest" description="Disordered" evidence="2">
    <location>
        <begin position="937"/>
        <end position="1042"/>
    </location>
</feature>
<dbReference type="AlphaFoldDB" id="U6GM10"/>
<gene>
    <name evidence="3" type="ORF">EAH_00059700</name>
</gene>
<feature type="region of interest" description="Disordered" evidence="2">
    <location>
        <begin position="492"/>
        <end position="588"/>
    </location>
</feature>
<reference evidence="3" key="1">
    <citation type="submission" date="2013-10" db="EMBL/GenBank/DDBJ databases">
        <title>Genomic analysis of the causative agents of coccidiosis in chickens.</title>
        <authorList>
            <person name="Reid A.J."/>
            <person name="Blake D."/>
            <person name="Billington K."/>
            <person name="Browne H."/>
            <person name="Dunn M."/>
            <person name="Hung S."/>
            <person name="Kawahara F."/>
            <person name="Miranda-Saavedra D."/>
            <person name="Mourier T."/>
            <person name="Nagra H."/>
            <person name="Otto T.D."/>
            <person name="Rawlings N."/>
            <person name="Sanchez A."/>
            <person name="Sanders M."/>
            <person name="Subramaniam C."/>
            <person name="Tay Y."/>
            <person name="Dear P."/>
            <person name="Doerig C."/>
            <person name="Gruber A."/>
            <person name="Parkinson J."/>
            <person name="Shirley M."/>
            <person name="Wan K.L."/>
            <person name="Berriman M."/>
            <person name="Tomley F."/>
            <person name="Pain A."/>
        </authorList>
    </citation>
    <scope>NUCLEOTIDE SEQUENCE</scope>
    <source>
        <strain evidence="3">Houghton</strain>
    </source>
</reference>
<feature type="region of interest" description="Disordered" evidence="2">
    <location>
        <begin position="1"/>
        <end position="31"/>
    </location>
</feature>
<feature type="coiled-coil region" evidence="1">
    <location>
        <begin position="105"/>
        <end position="160"/>
    </location>
</feature>
<feature type="coiled-coil region" evidence="1">
    <location>
        <begin position="663"/>
        <end position="708"/>
    </location>
</feature>
<reference evidence="3" key="2">
    <citation type="submission" date="2013-10" db="EMBL/GenBank/DDBJ databases">
        <authorList>
            <person name="Aslett M."/>
        </authorList>
    </citation>
    <scope>NUCLEOTIDE SEQUENCE</scope>
    <source>
        <strain evidence="3">Houghton</strain>
    </source>
</reference>
<dbReference type="OrthoDB" id="349016at2759"/>
<feature type="compositionally biased region" description="Acidic residues" evidence="2">
    <location>
        <begin position="574"/>
        <end position="588"/>
    </location>
</feature>
<feature type="coiled-coil region" evidence="1">
    <location>
        <begin position="434"/>
        <end position="468"/>
    </location>
</feature>
<feature type="region of interest" description="Disordered" evidence="2">
    <location>
        <begin position="44"/>
        <end position="65"/>
    </location>
</feature>
<sequence>MEQQQHSPPSSQQGPNGGAERVNAREEDVEVELVVEDPRDVATEKVYLQGRNDGRTNRGPRGRKNANALLSRHEGDEDMVPLTISKRGVASLLAVLLALLLAKRVISIEKRLSKEEAAMEAETEQLETATTAGAKLREAQQREDLAAETARQELDAIEKQDRQNVALLKILEEKKQAAEKGKERAKLPIDEQVDEALRAARARLTAALDAKADAEASLEAIGEVENLTEEQAQVLLANIQDDITDAERVANRLEAGLSRGRKAKTAFGVEQALRNMLGAMEKEMEAVEDEVHDWQEEIELTREKLLLETTAIDEELEDLKEVQTVLEERRDNVEQALQQCAAEKAAVMKEIDETEQQLQDGVELLVKLQNLPKVYKRREEMLKKAAELQEQLKDEIEELIGVTLGKGSAEGAAKEEGSSTSDGLGGLFPEEAQLVKLKQQLVYLNRRKEETELELAALSDEKEKAQLAKALGALIVQQADYEVDAFVDLEEEEPTDGDATQKEQTEGEGSTQQEQTQQNASTPAPDDNAAPAAPAADDAAAKESSTAKGDGASGAAAADDVDVAVRAGKSEESGEKEEQEQEEEEETISEAMLKAQEDVALARHRLHDVAEKRRRLERDLLFIKAQIDKTEKQIEYYQRLVDRLKGFLEDRVKHAPAHAMARTEAMESKIGNIEKALRRLQKNAKKIYDQAAKALASATDLVAEQQEQQRICQAADDAILLALSALFEELSEMRLAGRLATDDLLYLREKEMLMAPTVFGVLLQQAAMEGPSCKEQKEVAEAWVDRVEAEREELRVQLQRSIDFEEQLEEWLIAVEEAATVDLLNIRTDVMNALSALAKERANKKFCEARLKAIEHLTQGYIESAVDSLFTEALRERGRREAMYGLDMEVAEGIHEASKEAISEEASRLRGLCKMAASLEEKYSPLHAVEFLQSPGKPRKVRKVPFPEGSSRRFAGELVDERPKPTSTKIFSDGSTGETHEGVLQLGRKGKGITSSNENTHTPEASTETREEEDTQEEVKEDKEGEEDKEDKEENASTEESV</sequence>
<feature type="compositionally biased region" description="Acidic residues" evidence="2">
    <location>
        <begin position="1024"/>
        <end position="1042"/>
    </location>
</feature>
<dbReference type="GeneID" id="25274040"/>
<feature type="compositionally biased region" description="Low complexity" evidence="2">
    <location>
        <begin position="507"/>
        <end position="538"/>
    </location>
</feature>
<feature type="compositionally biased region" description="Polar residues" evidence="2">
    <location>
        <begin position="965"/>
        <end position="977"/>
    </location>
</feature>
<evidence type="ECO:0000256" key="1">
    <source>
        <dbReference type="SAM" id="Coils"/>
    </source>
</evidence>
<dbReference type="RefSeq" id="XP_013248998.1">
    <property type="nucleotide sequence ID" value="XM_013393544.1"/>
</dbReference>
<protein>
    <submittedName>
        <fullName evidence="3">Uncharacterized protein</fullName>
    </submittedName>
</protein>
<dbReference type="OMA" id="HAMARTE"/>
<evidence type="ECO:0000313" key="3">
    <source>
        <dbReference type="EMBL" id="CDI81215.1"/>
    </source>
</evidence>
<feature type="coiled-coil region" evidence="1">
    <location>
        <begin position="236"/>
        <end position="402"/>
    </location>
</feature>
<accession>U6GM10</accession>
<evidence type="ECO:0000313" key="4">
    <source>
        <dbReference type="Proteomes" id="UP000018050"/>
    </source>
</evidence>
<feature type="compositionally biased region" description="Low complexity" evidence="2">
    <location>
        <begin position="547"/>
        <end position="558"/>
    </location>
</feature>
<feature type="compositionally biased region" description="Low complexity" evidence="2">
    <location>
        <begin position="1"/>
        <end position="14"/>
    </location>
</feature>
<keyword evidence="1" id="KW-0175">Coiled coil</keyword>
<dbReference type="EMBL" id="HG671544">
    <property type="protein sequence ID" value="CDI81215.1"/>
    <property type="molecule type" value="Genomic_DNA"/>
</dbReference>
<organism evidence="3 4">
    <name type="scientific">Eimeria acervulina</name>
    <name type="common">Coccidian parasite</name>
    <dbReference type="NCBI Taxonomy" id="5801"/>
    <lineage>
        <taxon>Eukaryota</taxon>
        <taxon>Sar</taxon>
        <taxon>Alveolata</taxon>
        <taxon>Apicomplexa</taxon>
        <taxon>Conoidasida</taxon>
        <taxon>Coccidia</taxon>
        <taxon>Eucoccidiorida</taxon>
        <taxon>Eimeriorina</taxon>
        <taxon>Eimeriidae</taxon>
        <taxon>Eimeria</taxon>
    </lineage>
</organism>